<evidence type="ECO:0000313" key="7">
    <source>
        <dbReference type="Proteomes" id="UP000183832"/>
    </source>
</evidence>
<dbReference type="OrthoDB" id="7786232at2759"/>
<dbReference type="PANTHER" id="PTHR24373:SF370">
    <property type="entry name" value="FISH-LIPS, ISOFORM E"/>
    <property type="match status" value="1"/>
</dbReference>
<dbReference type="InterPro" id="IPR050328">
    <property type="entry name" value="Dev_Immune_Receptor"/>
</dbReference>
<dbReference type="GO" id="GO:0031012">
    <property type="term" value="C:extracellular matrix"/>
    <property type="evidence" value="ECO:0007669"/>
    <property type="project" value="TreeGrafter"/>
</dbReference>
<dbReference type="InterPro" id="IPR003591">
    <property type="entry name" value="Leu-rich_rpt_typical-subtyp"/>
</dbReference>
<feature type="chain" id="PRO_5012046053" evidence="5">
    <location>
        <begin position="16"/>
        <end position="387"/>
    </location>
</feature>
<proteinExistence type="predicted"/>
<dbReference type="AlphaFoldDB" id="A0A1J1HKH6"/>
<reference evidence="6 7" key="1">
    <citation type="submission" date="2015-04" db="EMBL/GenBank/DDBJ databases">
        <authorList>
            <person name="Syromyatnikov M.Y."/>
            <person name="Popov V.N."/>
        </authorList>
    </citation>
    <scope>NUCLEOTIDE SEQUENCE [LARGE SCALE GENOMIC DNA]</scope>
</reference>
<keyword evidence="4" id="KW-0812">Transmembrane</keyword>
<evidence type="ECO:0000256" key="1">
    <source>
        <dbReference type="ARBA" id="ARBA00022614"/>
    </source>
</evidence>
<keyword evidence="2 5" id="KW-0732">Signal</keyword>
<evidence type="ECO:0000256" key="2">
    <source>
        <dbReference type="ARBA" id="ARBA00022729"/>
    </source>
</evidence>
<dbReference type="STRING" id="568069.A0A1J1HKH6"/>
<dbReference type="SMART" id="SM00369">
    <property type="entry name" value="LRR_TYP"/>
    <property type="match status" value="4"/>
</dbReference>
<evidence type="ECO:0000256" key="4">
    <source>
        <dbReference type="SAM" id="Phobius"/>
    </source>
</evidence>
<dbReference type="Gene3D" id="3.80.10.10">
    <property type="entry name" value="Ribonuclease Inhibitor"/>
    <property type="match status" value="1"/>
</dbReference>
<dbReference type="InterPro" id="IPR001611">
    <property type="entry name" value="Leu-rich_rpt"/>
</dbReference>
<dbReference type="Pfam" id="PF13855">
    <property type="entry name" value="LRR_8"/>
    <property type="match status" value="1"/>
</dbReference>
<feature type="signal peptide" evidence="5">
    <location>
        <begin position="1"/>
        <end position="15"/>
    </location>
</feature>
<dbReference type="Proteomes" id="UP000183832">
    <property type="component" value="Unassembled WGS sequence"/>
</dbReference>
<dbReference type="PANTHER" id="PTHR24373">
    <property type="entry name" value="SLIT RELATED LEUCINE-RICH REPEAT NEURONAL PROTEIN"/>
    <property type="match status" value="1"/>
</dbReference>
<sequence length="387" mass="44424">MKFFIILAFVGFASAVSLRQGPTAECTSTNCFIFNANMDDKKLNEMIPDSDDKILAVKFTSCSLHSIPKTIFSKFPSLLCIMATNPGVREFANNTFREASSLQFLYLPGNKIRILPKYSFEGATNLNEINLAENRIEVISPHAFKNLEHLENLNLSKNLINLFEPNTFNPLVSLMNLDISGNMLEFLDASMFMENDKLNGINIANNRISAISFGFLYTLPQIRVFNVMNNPCTRKTILENMPLIKIVDGKNQNTDYDYALKRCYYNSIDKSDAEKTDFLILLESVELAREDYEDEVVADLNNEIVEKQRVIDEMISYEYDLKIFGISLIAFVLFVALCKWIFSLIISPDEESKEYMEDFKEKEAEELTLLRREPIIYTIVSEKSERF</sequence>
<keyword evidence="4" id="KW-0472">Membrane</keyword>
<dbReference type="SUPFAM" id="SSF52058">
    <property type="entry name" value="L domain-like"/>
    <property type="match status" value="1"/>
</dbReference>
<evidence type="ECO:0000256" key="5">
    <source>
        <dbReference type="SAM" id="SignalP"/>
    </source>
</evidence>
<keyword evidence="4" id="KW-1133">Transmembrane helix</keyword>
<dbReference type="GO" id="GO:0005615">
    <property type="term" value="C:extracellular space"/>
    <property type="evidence" value="ECO:0007669"/>
    <property type="project" value="TreeGrafter"/>
</dbReference>
<dbReference type="EMBL" id="CVRI01000002">
    <property type="protein sequence ID" value="CRK86745.1"/>
    <property type="molecule type" value="Genomic_DNA"/>
</dbReference>
<protein>
    <submittedName>
        <fullName evidence="6">CLUMA_CG000578, isoform A</fullName>
    </submittedName>
</protein>
<organism evidence="6 7">
    <name type="scientific">Clunio marinus</name>
    <dbReference type="NCBI Taxonomy" id="568069"/>
    <lineage>
        <taxon>Eukaryota</taxon>
        <taxon>Metazoa</taxon>
        <taxon>Ecdysozoa</taxon>
        <taxon>Arthropoda</taxon>
        <taxon>Hexapoda</taxon>
        <taxon>Insecta</taxon>
        <taxon>Pterygota</taxon>
        <taxon>Neoptera</taxon>
        <taxon>Endopterygota</taxon>
        <taxon>Diptera</taxon>
        <taxon>Nematocera</taxon>
        <taxon>Chironomoidea</taxon>
        <taxon>Chironomidae</taxon>
        <taxon>Clunio</taxon>
    </lineage>
</organism>
<keyword evidence="3" id="KW-0677">Repeat</keyword>
<keyword evidence="1" id="KW-0433">Leucine-rich repeat</keyword>
<evidence type="ECO:0000313" key="6">
    <source>
        <dbReference type="EMBL" id="CRK86745.1"/>
    </source>
</evidence>
<evidence type="ECO:0000256" key="3">
    <source>
        <dbReference type="ARBA" id="ARBA00022737"/>
    </source>
</evidence>
<accession>A0A1J1HKH6</accession>
<feature type="transmembrane region" description="Helical" evidence="4">
    <location>
        <begin position="323"/>
        <end position="346"/>
    </location>
</feature>
<dbReference type="InterPro" id="IPR032675">
    <property type="entry name" value="LRR_dom_sf"/>
</dbReference>
<name>A0A1J1HKH6_9DIPT</name>
<keyword evidence="7" id="KW-1185">Reference proteome</keyword>
<gene>
    <name evidence="6" type="ORF">CLUMA_CG000578</name>
</gene>